<protein>
    <submittedName>
        <fullName evidence="2">Uncharacterized protein</fullName>
    </submittedName>
</protein>
<keyword evidence="1" id="KW-0472">Membrane</keyword>
<proteinExistence type="predicted"/>
<feature type="transmembrane region" description="Helical" evidence="1">
    <location>
        <begin position="7"/>
        <end position="24"/>
    </location>
</feature>
<dbReference type="AlphaFoldDB" id="A0A7T9UJ65"/>
<evidence type="ECO:0000256" key="1">
    <source>
        <dbReference type="SAM" id="Phobius"/>
    </source>
</evidence>
<dbReference type="EMBL" id="CP068176">
    <property type="protein sequence ID" value="QQT86795.1"/>
    <property type="molecule type" value="Genomic_DNA"/>
</dbReference>
<name>A0A7T9UJ65_9GAMM</name>
<keyword evidence="1" id="KW-1133">Transmembrane helix</keyword>
<dbReference type="RefSeq" id="WP_004994138.1">
    <property type="nucleotide sequence ID" value="NZ_BKGH01000001.1"/>
</dbReference>
<gene>
    <name evidence="2" type="ORF">I6I53_03110</name>
</gene>
<keyword evidence="1" id="KW-0812">Transmembrane</keyword>
<evidence type="ECO:0000313" key="3">
    <source>
        <dbReference type="Proteomes" id="UP000595320"/>
    </source>
</evidence>
<organism evidence="2 3">
    <name type="scientific">Acinetobacter ursingii</name>
    <dbReference type="NCBI Taxonomy" id="108980"/>
    <lineage>
        <taxon>Bacteria</taxon>
        <taxon>Pseudomonadati</taxon>
        <taxon>Pseudomonadota</taxon>
        <taxon>Gammaproteobacteria</taxon>
        <taxon>Moraxellales</taxon>
        <taxon>Moraxellaceae</taxon>
        <taxon>Acinetobacter</taxon>
    </lineage>
</organism>
<sequence>MLLLRILFAVFAICCLIFLVLGFMASDAVLFIIALLFAAASGLVVWEAKQRFHSLFHS</sequence>
<accession>A0A7T9UJ65</accession>
<feature type="transmembrane region" description="Helical" evidence="1">
    <location>
        <begin position="30"/>
        <end position="48"/>
    </location>
</feature>
<reference evidence="2 3" key="1">
    <citation type="submission" date="2021-01" db="EMBL/GenBank/DDBJ databases">
        <title>FDA dAtabase for Regulatory Grade micrObial Sequences (FDA-ARGOS): Supporting development and validation of Infectious Disease Dx tests.</title>
        <authorList>
            <person name="Sproer C."/>
            <person name="Gronow S."/>
            <person name="Severitt S."/>
            <person name="Schroder I."/>
            <person name="Tallon L."/>
            <person name="Sadzewicz L."/>
            <person name="Zhao X."/>
            <person name="Boylan J."/>
            <person name="Ott S."/>
            <person name="Bowen H."/>
            <person name="Vavikolanu K."/>
            <person name="Mehta A."/>
            <person name="Aluvathingal J."/>
            <person name="Nadendla S."/>
            <person name="Lowell S."/>
            <person name="Myers T."/>
            <person name="Yan Y."/>
            <person name="Sichtig H."/>
        </authorList>
    </citation>
    <scope>NUCLEOTIDE SEQUENCE [LARGE SCALE GENOMIC DNA]</scope>
    <source>
        <strain evidence="2 3">FDAARGOS_1096</strain>
    </source>
</reference>
<dbReference type="Proteomes" id="UP000595320">
    <property type="component" value="Chromosome"/>
</dbReference>
<evidence type="ECO:0000313" key="2">
    <source>
        <dbReference type="EMBL" id="QQT86795.1"/>
    </source>
</evidence>
<dbReference type="GeneID" id="66213547"/>